<evidence type="ECO:0000313" key="2">
    <source>
        <dbReference type="EMBL" id="MCO1659217.1"/>
    </source>
</evidence>
<accession>A0ABT1A859</accession>
<dbReference type="RefSeq" id="WP_252443960.1">
    <property type="nucleotide sequence ID" value="NZ_JAGSOV010000063.1"/>
</dbReference>
<protein>
    <submittedName>
        <fullName evidence="2">Helix-turn-helix transcriptional regulator</fullName>
    </submittedName>
</protein>
<gene>
    <name evidence="2" type="ORF">KDL28_29510</name>
</gene>
<dbReference type="InterPro" id="IPR001387">
    <property type="entry name" value="Cro/C1-type_HTH"/>
</dbReference>
<proteinExistence type="predicted"/>
<dbReference type="InterPro" id="IPR010982">
    <property type="entry name" value="Lambda_DNA-bd_dom_sf"/>
</dbReference>
<name>A0ABT1A859_9PSEU</name>
<comment type="caution">
    <text evidence="2">The sequence shown here is derived from an EMBL/GenBank/DDBJ whole genome shotgun (WGS) entry which is preliminary data.</text>
</comment>
<evidence type="ECO:0000259" key="1">
    <source>
        <dbReference type="PROSITE" id="PS50943"/>
    </source>
</evidence>
<evidence type="ECO:0000313" key="3">
    <source>
        <dbReference type="Proteomes" id="UP001165283"/>
    </source>
</evidence>
<dbReference type="SMART" id="SM00530">
    <property type="entry name" value="HTH_XRE"/>
    <property type="match status" value="1"/>
</dbReference>
<sequence>MARPRRAPLSPQLAEFRNERGLTQEQVAEAIGITSEMVRRHEKGLARPTEKYRRRYSAFYRASESRLGIAAPAASPGSLYVAEQSLTSIDDLLAEVSTSATSNESVEQLSAATATLAELHTEAPARRVLRQVVQLRRRTHDLARGPVRLSQARELFRIESDLLAHACLLLGDVKQDGAAYKHGMAALAFATEAGSSQAMARTALAKTLRWSGRLAESADMARSGYEVSPQSAIRVQLASQEANAAALLGDAGRARQALRRAETDAETLAPESRRSAWAFPRARQAVFALSVANHTHDPAGALRAAATADASWKAGEPVIRANWAQIRVGAALAHLDLGDLDAATAEVAPVLELPPELRVATVTAYTDNLSRRLAAPRLRRVRQAEELLAAALQFAADALPDDPTEENP</sequence>
<dbReference type="EMBL" id="JAGSOV010000063">
    <property type="protein sequence ID" value="MCO1659217.1"/>
    <property type="molecule type" value="Genomic_DNA"/>
</dbReference>
<reference evidence="2" key="1">
    <citation type="submission" date="2021-04" db="EMBL/GenBank/DDBJ databases">
        <title>Pseudonocardia sp. nov., isolated from sandy soil of mangrove forest.</title>
        <authorList>
            <person name="Zan Z."/>
            <person name="Huang R."/>
            <person name="Liu W."/>
        </authorList>
    </citation>
    <scope>NUCLEOTIDE SEQUENCE</scope>
    <source>
        <strain evidence="2">S2-4</strain>
    </source>
</reference>
<dbReference type="SUPFAM" id="SSF47413">
    <property type="entry name" value="lambda repressor-like DNA-binding domains"/>
    <property type="match status" value="1"/>
</dbReference>
<organism evidence="2 3">
    <name type="scientific">Pseudonocardia humida</name>
    <dbReference type="NCBI Taxonomy" id="2800819"/>
    <lineage>
        <taxon>Bacteria</taxon>
        <taxon>Bacillati</taxon>
        <taxon>Actinomycetota</taxon>
        <taxon>Actinomycetes</taxon>
        <taxon>Pseudonocardiales</taxon>
        <taxon>Pseudonocardiaceae</taxon>
        <taxon>Pseudonocardia</taxon>
    </lineage>
</organism>
<dbReference type="CDD" id="cd00093">
    <property type="entry name" value="HTH_XRE"/>
    <property type="match status" value="1"/>
</dbReference>
<dbReference type="Gene3D" id="1.10.260.40">
    <property type="entry name" value="lambda repressor-like DNA-binding domains"/>
    <property type="match status" value="1"/>
</dbReference>
<dbReference type="Proteomes" id="UP001165283">
    <property type="component" value="Unassembled WGS sequence"/>
</dbReference>
<dbReference type="PROSITE" id="PS50943">
    <property type="entry name" value="HTH_CROC1"/>
    <property type="match status" value="1"/>
</dbReference>
<dbReference type="Pfam" id="PF01381">
    <property type="entry name" value="HTH_3"/>
    <property type="match status" value="1"/>
</dbReference>
<feature type="domain" description="HTH cro/C1-type" evidence="1">
    <location>
        <begin position="13"/>
        <end position="67"/>
    </location>
</feature>
<keyword evidence="3" id="KW-1185">Reference proteome</keyword>